<evidence type="ECO:0000313" key="9">
    <source>
        <dbReference type="EMBL" id="MBE0400103.1"/>
    </source>
</evidence>
<dbReference type="InterPro" id="IPR050491">
    <property type="entry name" value="AmpC-like"/>
</dbReference>
<dbReference type="SUPFAM" id="SSF56601">
    <property type="entry name" value="beta-lactamase/transpeptidase-like"/>
    <property type="match status" value="1"/>
</dbReference>
<dbReference type="NCBIfam" id="NF033085">
    <property type="entry name" value="bla_class_C"/>
    <property type="match status" value="1"/>
</dbReference>
<dbReference type="InterPro" id="IPR012338">
    <property type="entry name" value="Beta-lactam/transpept-like"/>
</dbReference>
<evidence type="ECO:0000256" key="6">
    <source>
        <dbReference type="RuleBase" id="RU361140"/>
    </source>
</evidence>
<dbReference type="InterPro" id="IPR001586">
    <property type="entry name" value="Beta-lactam_class-C_AS"/>
</dbReference>
<keyword evidence="7" id="KW-0732">Signal</keyword>
<comment type="caution">
    <text evidence="9">The sequence shown here is derived from an EMBL/GenBank/DDBJ whole genome shotgun (WGS) entry which is preliminary data.</text>
</comment>
<keyword evidence="4 6" id="KW-0378">Hydrolase</keyword>
<protein>
    <recommendedName>
        <fullName evidence="3 6">Beta-lactamase</fullName>
        <ecNumber evidence="3 6">3.5.2.6</ecNumber>
    </recommendedName>
</protein>
<keyword evidence="10" id="KW-1185">Reference proteome</keyword>
<gene>
    <name evidence="9" type="ORF">EI168_08260</name>
</gene>
<dbReference type="PANTHER" id="PTHR46825:SF8">
    <property type="entry name" value="BETA-LACTAMASE-RELATED"/>
    <property type="match status" value="1"/>
</dbReference>
<evidence type="ECO:0000256" key="4">
    <source>
        <dbReference type="ARBA" id="ARBA00022801"/>
    </source>
</evidence>
<feature type="signal peptide" evidence="7">
    <location>
        <begin position="1"/>
        <end position="25"/>
    </location>
</feature>
<evidence type="ECO:0000256" key="1">
    <source>
        <dbReference type="ARBA" id="ARBA00001526"/>
    </source>
</evidence>
<feature type="chain" id="PRO_5045918251" description="Beta-lactamase" evidence="7">
    <location>
        <begin position="26"/>
        <end position="396"/>
    </location>
</feature>
<dbReference type="EMBL" id="RRZD01000006">
    <property type="protein sequence ID" value="MBE0400103.1"/>
    <property type="molecule type" value="Genomic_DNA"/>
</dbReference>
<dbReference type="PANTHER" id="PTHR46825">
    <property type="entry name" value="D-ALANYL-D-ALANINE-CARBOXYPEPTIDASE/ENDOPEPTIDASE AMPH"/>
    <property type="match status" value="1"/>
</dbReference>
<keyword evidence="5 6" id="KW-0046">Antibiotic resistance</keyword>
<dbReference type="EC" id="3.5.2.6" evidence="3 6"/>
<sequence length="396" mass="42802">MPKYLAAQISLLMAGSLLLGSSAWAHDGVDNERIEALVNNTIVPLMAEHRIPGMSVALSINGQPHYFQFGNADLEAGIAVTEETLFELGSVSKIFTATLAAYAQSSGALSLSDRASLHLPALEGSAFDEITLLELGTYTAGELPLQFPDAVDSEEAMIDYYRQWQPESAPGSHRLYSNPSLGLFGYLAAHSLGKPFETLMQEDVFSPLRMAHSYFQVPEEQQANYAYGYSKEDEPIRVNPGVLDAQAYGLKSTAADVLMLVDANMAELGEAAETERDEPLSQAMAATRMGYFSVGNMTQGLGWESYAYPVALEELLEGNSVEMVLEANQANRLSPPLPPRQNALYNKTGATNGFGAYVAFVPSEQIGIVLLANRNYPNGARIEAAHHILTALTDAP</sequence>
<evidence type="ECO:0000256" key="5">
    <source>
        <dbReference type="ARBA" id="ARBA00023251"/>
    </source>
</evidence>
<evidence type="ECO:0000256" key="7">
    <source>
        <dbReference type="SAM" id="SignalP"/>
    </source>
</evidence>
<comment type="similarity">
    <text evidence="2 6">Belongs to the class-C beta-lactamase family.</text>
</comment>
<proteinExistence type="inferred from homology"/>
<evidence type="ECO:0000256" key="2">
    <source>
        <dbReference type="ARBA" id="ARBA00007840"/>
    </source>
</evidence>
<feature type="domain" description="Beta-lactamase-related" evidence="8">
    <location>
        <begin position="38"/>
        <end position="391"/>
    </location>
</feature>
<dbReference type="Proteomes" id="UP001645039">
    <property type="component" value="Unassembled WGS sequence"/>
</dbReference>
<evidence type="ECO:0000256" key="3">
    <source>
        <dbReference type="ARBA" id="ARBA00012865"/>
    </source>
</evidence>
<reference evidence="9 10" key="1">
    <citation type="submission" date="2020-07" db="EMBL/GenBank/DDBJ databases">
        <title>Halophilic bacteria isolated from french cheeses.</title>
        <authorList>
            <person name="Kothe C.I."/>
            <person name="Farah-Kraiem B."/>
            <person name="Renault P."/>
            <person name="Dridi B."/>
        </authorList>
    </citation>
    <scope>NUCLEOTIDE SEQUENCE [LARGE SCALE GENOMIC DNA]</scope>
    <source>
        <strain evidence="9 10">FME1</strain>
    </source>
</reference>
<dbReference type="Gene3D" id="3.40.710.10">
    <property type="entry name" value="DD-peptidase/beta-lactamase superfamily"/>
    <property type="match status" value="1"/>
</dbReference>
<dbReference type="InterPro" id="IPR058136">
    <property type="entry name" value="AmpC"/>
</dbReference>
<dbReference type="RefSeq" id="WP_096276469.1">
    <property type="nucleotide sequence ID" value="NZ_CBCSBM010000007.1"/>
</dbReference>
<dbReference type="Pfam" id="PF00144">
    <property type="entry name" value="Beta-lactamase"/>
    <property type="match status" value="1"/>
</dbReference>
<evidence type="ECO:0000313" key="10">
    <source>
        <dbReference type="Proteomes" id="UP001645039"/>
    </source>
</evidence>
<comment type="catalytic activity">
    <reaction evidence="1 6">
        <text>a beta-lactam + H2O = a substituted beta-amino acid</text>
        <dbReference type="Rhea" id="RHEA:20401"/>
        <dbReference type="ChEBI" id="CHEBI:15377"/>
        <dbReference type="ChEBI" id="CHEBI:35627"/>
        <dbReference type="ChEBI" id="CHEBI:140347"/>
        <dbReference type="EC" id="3.5.2.6"/>
    </reaction>
</comment>
<evidence type="ECO:0000259" key="8">
    <source>
        <dbReference type="Pfam" id="PF00144"/>
    </source>
</evidence>
<name>A0ABR9F0X8_9GAMM</name>
<organism evidence="9 10">
    <name type="scientific">Halomonas casei</name>
    <dbReference type="NCBI Taxonomy" id="2742613"/>
    <lineage>
        <taxon>Bacteria</taxon>
        <taxon>Pseudomonadati</taxon>
        <taxon>Pseudomonadota</taxon>
        <taxon>Gammaproteobacteria</taxon>
        <taxon>Oceanospirillales</taxon>
        <taxon>Halomonadaceae</taxon>
        <taxon>Halomonas</taxon>
    </lineage>
</organism>
<dbReference type="InterPro" id="IPR001466">
    <property type="entry name" value="Beta-lactam-related"/>
</dbReference>
<accession>A0ABR9F0X8</accession>
<dbReference type="PROSITE" id="PS00336">
    <property type="entry name" value="BETA_LACTAMASE_C"/>
    <property type="match status" value="1"/>
</dbReference>